<evidence type="ECO:0000256" key="3">
    <source>
        <dbReference type="RuleBase" id="RU003887"/>
    </source>
</evidence>
<dbReference type="Proteomes" id="UP000264179">
    <property type="component" value="Unassembled WGS sequence"/>
</dbReference>
<name>A0A358HZ26_9PROT</name>
<protein>
    <recommendedName>
        <fullName evidence="3">Pseudouridine synthase</fullName>
        <ecNumber evidence="3">5.4.99.-</ecNumber>
    </recommendedName>
</protein>
<evidence type="ECO:0000256" key="2">
    <source>
        <dbReference type="ARBA" id="ARBA00023235"/>
    </source>
</evidence>
<accession>A0A358HZ26</accession>
<organism evidence="6 9">
    <name type="scientific">Thalassospira lucentensis</name>
    <dbReference type="NCBI Taxonomy" id="168935"/>
    <lineage>
        <taxon>Bacteria</taxon>
        <taxon>Pseudomonadati</taxon>
        <taxon>Pseudomonadota</taxon>
        <taxon>Alphaproteobacteria</taxon>
        <taxon>Rhodospirillales</taxon>
        <taxon>Thalassospiraceae</taxon>
        <taxon>Thalassospira</taxon>
    </lineage>
</organism>
<feature type="domain" description="Pseudouridine synthase RsuA/RluA-like" evidence="5">
    <location>
        <begin position="3"/>
        <end position="150"/>
    </location>
</feature>
<dbReference type="Gene3D" id="3.30.70.580">
    <property type="entry name" value="Pseudouridine synthase I, catalytic domain, N-terminal subdomain"/>
    <property type="match status" value="1"/>
</dbReference>
<evidence type="ECO:0000313" key="9">
    <source>
        <dbReference type="Proteomes" id="UP000264753"/>
    </source>
</evidence>
<evidence type="ECO:0000313" key="6">
    <source>
        <dbReference type="EMBL" id="HBV00422.1"/>
    </source>
</evidence>
<dbReference type="EC" id="5.4.99.-" evidence="3"/>
<dbReference type="EMBL" id="DPOP01000003">
    <property type="protein sequence ID" value="HCW65660.1"/>
    <property type="molecule type" value="Genomic_DNA"/>
</dbReference>
<sequence length="230" mass="25593">MAQLILFNKPYGVLTQFTDRENGRATLADYIKQPGVYAAGRLDRDSEGLLLLTDNGPLNAQIAHPKYKKPKTYLVQVDGEPTDVALDALRSGVELKDGMTLPAKVRRIDEPANLWERDPPVRYRKEIPTSWIELTIAEGRNRQVRRMTAAVGFPTLRLIRHAIGDWTLEGIAPGEHRVIEVDAPPATHRRLSPGSAKPPRKHQSGGKADAVPNKSKSQKPGRHRSRPKKG</sequence>
<evidence type="ECO:0000256" key="4">
    <source>
        <dbReference type="SAM" id="MobiDB-lite"/>
    </source>
</evidence>
<dbReference type="SUPFAM" id="SSF55120">
    <property type="entry name" value="Pseudouridine synthase"/>
    <property type="match status" value="1"/>
</dbReference>
<dbReference type="GO" id="GO:0001522">
    <property type="term" value="P:pseudouridine synthesis"/>
    <property type="evidence" value="ECO:0007669"/>
    <property type="project" value="InterPro"/>
</dbReference>
<dbReference type="CDD" id="cd02566">
    <property type="entry name" value="PseudoU_synth_RluE"/>
    <property type="match status" value="1"/>
</dbReference>
<dbReference type="PANTHER" id="PTHR47683:SF2">
    <property type="entry name" value="RNA-BINDING S4 DOMAIN-CONTAINING PROTEIN"/>
    <property type="match status" value="1"/>
</dbReference>
<evidence type="ECO:0000313" key="7">
    <source>
        <dbReference type="EMBL" id="HCW65660.1"/>
    </source>
</evidence>
<evidence type="ECO:0000313" key="8">
    <source>
        <dbReference type="Proteomes" id="UP000264179"/>
    </source>
</evidence>
<dbReference type="STRING" id="168935.AUP42_06375"/>
<dbReference type="GO" id="GO:0006364">
    <property type="term" value="P:rRNA processing"/>
    <property type="evidence" value="ECO:0007669"/>
    <property type="project" value="UniProtKB-ARBA"/>
</dbReference>
<evidence type="ECO:0000256" key="1">
    <source>
        <dbReference type="ARBA" id="ARBA00008348"/>
    </source>
</evidence>
<dbReference type="NCBIfam" id="TIGR00093">
    <property type="entry name" value="pseudouridine synthase"/>
    <property type="match status" value="1"/>
</dbReference>
<dbReference type="InterPro" id="IPR018496">
    <property type="entry name" value="PsdUridine_synth_RsuA/RluB_CS"/>
</dbReference>
<dbReference type="PANTHER" id="PTHR47683">
    <property type="entry name" value="PSEUDOURIDINE SYNTHASE FAMILY PROTEIN-RELATED"/>
    <property type="match status" value="1"/>
</dbReference>
<comment type="similarity">
    <text evidence="1 3">Belongs to the pseudouridine synthase RsuA family.</text>
</comment>
<dbReference type="GO" id="GO:0003723">
    <property type="term" value="F:RNA binding"/>
    <property type="evidence" value="ECO:0007669"/>
    <property type="project" value="InterPro"/>
</dbReference>
<dbReference type="AlphaFoldDB" id="A0A358HZ26"/>
<dbReference type="InterPro" id="IPR000748">
    <property type="entry name" value="PsdUridine_synth_RsuA/RluB/E/F"/>
</dbReference>
<feature type="region of interest" description="Disordered" evidence="4">
    <location>
        <begin position="183"/>
        <end position="230"/>
    </location>
</feature>
<dbReference type="PROSITE" id="PS01149">
    <property type="entry name" value="PSI_RSU"/>
    <property type="match status" value="1"/>
</dbReference>
<dbReference type="InterPro" id="IPR020103">
    <property type="entry name" value="PsdUridine_synth_cat_dom_sf"/>
</dbReference>
<dbReference type="RefSeq" id="WP_276652998.1">
    <property type="nucleotide sequence ID" value="NZ_DOOG01000168.1"/>
</dbReference>
<proteinExistence type="inferred from homology"/>
<dbReference type="GO" id="GO:0140098">
    <property type="term" value="F:catalytic activity, acting on RNA"/>
    <property type="evidence" value="ECO:0007669"/>
    <property type="project" value="UniProtKB-ARBA"/>
</dbReference>
<dbReference type="InterPro" id="IPR006145">
    <property type="entry name" value="PsdUridine_synth_RsuA/RluA"/>
</dbReference>
<dbReference type="GO" id="GO:0009982">
    <property type="term" value="F:pseudouridine synthase activity"/>
    <property type="evidence" value="ECO:0007669"/>
    <property type="project" value="InterPro"/>
</dbReference>
<dbReference type="InterPro" id="IPR050343">
    <property type="entry name" value="RsuA_PseudoU_synthase"/>
</dbReference>
<evidence type="ECO:0000259" key="5">
    <source>
        <dbReference type="Pfam" id="PF00849"/>
    </source>
</evidence>
<reference evidence="8 9" key="1">
    <citation type="journal article" date="2018" name="Nat. Biotechnol.">
        <title>A standardized bacterial taxonomy based on genome phylogeny substantially revises the tree of life.</title>
        <authorList>
            <person name="Parks D.H."/>
            <person name="Chuvochina M."/>
            <person name="Waite D.W."/>
            <person name="Rinke C."/>
            <person name="Skarshewski A."/>
            <person name="Chaumeil P.A."/>
            <person name="Hugenholtz P."/>
        </authorList>
    </citation>
    <scope>NUCLEOTIDE SEQUENCE [LARGE SCALE GENOMIC DNA]</scope>
    <source>
        <strain evidence="6">UBA8707</strain>
        <strain evidence="7">UBA9881</strain>
    </source>
</reference>
<feature type="compositionally biased region" description="Basic residues" evidence="4">
    <location>
        <begin position="216"/>
        <end position="230"/>
    </location>
</feature>
<dbReference type="InterPro" id="IPR042092">
    <property type="entry name" value="PsdUridine_s_RsuA/RluB/E/F_cat"/>
</dbReference>
<dbReference type="EMBL" id="DOOG01000168">
    <property type="protein sequence ID" value="HBV00422.1"/>
    <property type="molecule type" value="Genomic_DNA"/>
</dbReference>
<dbReference type="Gene3D" id="3.30.70.1560">
    <property type="entry name" value="Alpha-L RNA-binding motif"/>
    <property type="match status" value="1"/>
</dbReference>
<keyword evidence="2 3" id="KW-0413">Isomerase</keyword>
<dbReference type="Proteomes" id="UP000264753">
    <property type="component" value="Unassembled WGS sequence"/>
</dbReference>
<dbReference type="InterPro" id="IPR020094">
    <property type="entry name" value="TruA/RsuA/RluB/E/F_N"/>
</dbReference>
<comment type="caution">
    <text evidence="6">The sequence shown here is derived from an EMBL/GenBank/DDBJ whole genome shotgun (WGS) entry which is preliminary data.</text>
</comment>
<gene>
    <name evidence="6" type="ORF">DEF21_21320</name>
    <name evidence="7" type="ORF">DHR80_00330</name>
</gene>
<dbReference type="Pfam" id="PF00849">
    <property type="entry name" value="PseudoU_synth_2"/>
    <property type="match status" value="1"/>
</dbReference>